<sequence length="185" mass="20906">MASPRDFVALSQTTPNCYRMNLSGGKIEIMPVHHETGRKELILGSQIHAWCHNNPLVGEYGGATTGWTLPTEVVEMRCADASVVLMTRWNNLTNDEKAEAYPAVAPNFVIELRSVNDTAERVHEKMLMWMNAGVEEGFSLDPFDQKARIYRTLSRNRVTWTEYQNPPNLRSNVLNGFVLNLQGII</sequence>
<dbReference type="EMBL" id="CAGKOT010000003">
    <property type="protein sequence ID" value="CAB5327182.1"/>
    <property type="molecule type" value="Genomic_DNA"/>
</dbReference>
<dbReference type="CDD" id="cd06260">
    <property type="entry name" value="DUF820-like"/>
    <property type="match status" value="1"/>
</dbReference>
<evidence type="ECO:0000313" key="6">
    <source>
        <dbReference type="Proteomes" id="UP000232722"/>
    </source>
</evidence>
<reference evidence="3 6" key="1">
    <citation type="submission" date="2016-04" db="EMBL/GenBank/DDBJ databases">
        <title>Genome analyses suggest a sexual origin of heterokaryosis in a supposedly ancient asexual fungus.</title>
        <authorList>
            <person name="Ropars J."/>
            <person name="Sedzielewska K."/>
            <person name="Noel J."/>
            <person name="Charron P."/>
            <person name="Farinelli L."/>
            <person name="Marton T."/>
            <person name="Kruger M."/>
            <person name="Pelin A."/>
            <person name="Brachmann A."/>
            <person name="Corradi N."/>
        </authorList>
    </citation>
    <scope>NUCLEOTIDE SEQUENCE [LARGE SCALE GENOMIC DNA]</scope>
    <source>
        <strain evidence="3 6">A5</strain>
    </source>
</reference>
<dbReference type="OrthoDB" id="2385045at2759"/>
<dbReference type="SUPFAM" id="SSF52980">
    <property type="entry name" value="Restriction endonuclease-like"/>
    <property type="match status" value="1"/>
</dbReference>
<dbReference type="Proteomes" id="UP000232722">
    <property type="component" value="Unassembled WGS sequence"/>
</dbReference>
<dbReference type="PANTHER" id="PTHR34107:SF4">
    <property type="entry name" value="SLL1222 PROTEIN"/>
    <property type="match status" value="1"/>
</dbReference>
<evidence type="ECO:0000313" key="7">
    <source>
        <dbReference type="Proteomes" id="UP000684084"/>
    </source>
</evidence>
<proteinExistence type="predicted"/>
<dbReference type="Pfam" id="PF05685">
    <property type="entry name" value="Uma2"/>
    <property type="match status" value="1"/>
</dbReference>
<evidence type="ECO:0000259" key="1">
    <source>
        <dbReference type="Pfam" id="PF05685"/>
    </source>
</evidence>
<dbReference type="InterPro" id="IPR011335">
    <property type="entry name" value="Restrct_endonuc-II-like"/>
</dbReference>
<evidence type="ECO:0000313" key="4">
    <source>
        <dbReference type="EMBL" id="PKC65913.1"/>
    </source>
</evidence>
<dbReference type="Gene3D" id="3.90.1570.10">
    <property type="entry name" value="tt1808, chain A"/>
    <property type="match status" value="1"/>
</dbReference>
<name>A0A2I1EU66_9GLOM</name>
<dbReference type="InterPro" id="IPR012296">
    <property type="entry name" value="Nuclease_put_TT1808"/>
</dbReference>
<comment type="caution">
    <text evidence="2">The sequence shown here is derived from an EMBL/GenBank/DDBJ whole genome shotgun (WGS) entry which is preliminary data.</text>
</comment>
<dbReference type="InterPro" id="IPR008538">
    <property type="entry name" value="Uma2"/>
</dbReference>
<gene>
    <name evidence="2" type="ORF">CHRIB12_LOCUS2673</name>
    <name evidence="4" type="ORF">RhiirA1_535992</name>
    <name evidence="3" type="ORF">RhiirA5_500784</name>
</gene>
<reference evidence="2" key="5">
    <citation type="submission" date="2020-05" db="EMBL/GenBank/DDBJ databases">
        <authorList>
            <person name="Rincon C."/>
            <person name="Sanders R I."/>
            <person name="Robbins C."/>
            <person name="Chaturvedi A."/>
        </authorList>
    </citation>
    <scope>NUCLEOTIDE SEQUENCE</scope>
    <source>
        <strain evidence="2">CHB12</strain>
    </source>
</reference>
<reference evidence="4 5" key="4">
    <citation type="submission" date="2017-10" db="EMBL/GenBank/DDBJ databases">
        <title>Genome analyses suggest a sexual origin of heterokaryosis in a supposedly ancient asexual fungus.</title>
        <authorList>
            <person name="Corradi N."/>
            <person name="Sedzielewska K."/>
            <person name="Noel J."/>
            <person name="Charron P."/>
            <person name="Farinelli L."/>
            <person name="Marton T."/>
            <person name="Kruger M."/>
            <person name="Pelin A."/>
            <person name="Brachmann A."/>
            <person name="Corradi N."/>
        </authorList>
    </citation>
    <scope>NUCLEOTIDE SEQUENCE [LARGE SCALE GENOMIC DNA]</scope>
    <source>
        <strain evidence="4 5">A1</strain>
    </source>
</reference>
<dbReference type="EMBL" id="LLXJ01000659">
    <property type="protein sequence ID" value="PKC07264.1"/>
    <property type="molecule type" value="Genomic_DNA"/>
</dbReference>
<organism evidence="2 7">
    <name type="scientific">Rhizophagus irregularis</name>
    <dbReference type="NCBI Taxonomy" id="588596"/>
    <lineage>
        <taxon>Eukaryota</taxon>
        <taxon>Fungi</taxon>
        <taxon>Fungi incertae sedis</taxon>
        <taxon>Mucoromycota</taxon>
        <taxon>Glomeromycotina</taxon>
        <taxon>Glomeromycetes</taxon>
        <taxon>Glomerales</taxon>
        <taxon>Glomeraceae</taxon>
        <taxon>Rhizophagus</taxon>
    </lineage>
</organism>
<feature type="domain" description="Putative restriction endonuclease" evidence="1">
    <location>
        <begin position="14"/>
        <end position="181"/>
    </location>
</feature>
<dbReference type="VEuPathDB" id="FungiDB:FUN_018588"/>
<dbReference type="AlphaFoldDB" id="A0A2I1EU66"/>
<protein>
    <recommendedName>
        <fullName evidence="1">Putative restriction endonuclease domain-containing protein</fullName>
    </recommendedName>
</protein>
<evidence type="ECO:0000313" key="2">
    <source>
        <dbReference type="EMBL" id="CAB5327182.1"/>
    </source>
</evidence>
<evidence type="ECO:0000313" key="5">
    <source>
        <dbReference type="Proteomes" id="UP000232688"/>
    </source>
</evidence>
<dbReference type="EMBL" id="LLXH01000503">
    <property type="protein sequence ID" value="PKC65913.1"/>
    <property type="molecule type" value="Genomic_DNA"/>
</dbReference>
<dbReference type="VEuPathDB" id="FungiDB:RhiirA1_535992"/>
<reference evidence="3 6" key="2">
    <citation type="submission" date="2017-09" db="EMBL/GenBank/DDBJ databases">
        <title>Extensive intraspecific genome diversity in a model arbuscular mycorrhizal fungus.</title>
        <authorList>
            <person name="Chen E.C."/>
            <person name="Morin E."/>
            <person name="Beaudet D."/>
            <person name="Noel J."/>
            <person name="Ndikumana S."/>
            <person name="Charron P."/>
            <person name="St-Onge C."/>
            <person name="Giorgi J."/>
            <person name="Grigoriev I.V."/>
            <person name="Roux C."/>
            <person name="Martin F.M."/>
            <person name="Corradi N."/>
        </authorList>
    </citation>
    <scope>NUCLEOTIDE SEQUENCE [LARGE SCALE GENOMIC DNA]</scope>
    <source>
        <strain evidence="3 6">A5</strain>
    </source>
</reference>
<reference evidence="4 5" key="3">
    <citation type="submission" date="2017-10" db="EMBL/GenBank/DDBJ databases">
        <title>Extensive intraspecific genome diversity in a model arbuscular mycorrhizal fungus.</title>
        <authorList>
            <person name="Chen E.C.H."/>
            <person name="Morin E."/>
            <person name="Baudet D."/>
            <person name="Noel J."/>
            <person name="Ndikumana S."/>
            <person name="Charron P."/>
            <person name="St-Onge C."/>
            <person name="Giorgi J."/>
            <person name="Grigoriev I.V."/>
            <person name="Roux C."/>
            <person name="Martin F.M."/>
            <person name="Corradi N."/>
        </authorList>
    </citation>
    <scope>NUCLEOTIDE SEQUENCE [LARGE SCALE GENOMIC DNA]</scope>
    <source>
        <strain evidence="4 5">A1</strain>
    </source>
</reference>
<dbReference type="GO" id="GO:0006302">
    <property type="term" value="P:double-strand break repair"/>
    <property type="evidence" value="ECO:0007669"/>
    <property type="project" value="UniProtKB-ARBA"/>
</dbReference>
<accession>A0A2I1EU66</accession>
<dbReference type="SMR" id="A0A2I1EU66"/>
<dbReference type="PANTHER" id="PTHR34107">
    <property type="entry name" value="SLL0198 PROTEIN-RELATED"/>
    <property type="match status" value="1"/>
</dbReference>
<dbReference type="VEuPathDB" id="FungiDB:RhiirFUN_026740"/>
<evidence type="ECO:0000313" key="3">
    <source>
        <dbReference type="EMBL" id="PKC07264.1"/>
    </source>
</evidence>
<dbReference type="Proteomes" id="UP000232688">
    <property type="component" value="Unassembled WGS sequence"/>
</dbReference>
<dbReference type="Proteomes" id="UP000684084">
    <property type="component" value="Unassembled WGS sequence"/>
</dbReference>